<dbReference type="InterPro" id="IPR010121">
    <property type="entry name" value="Pyruvate_phosphate_dikinase"/>
</dbReference>
<evidence type="ECO:0000313" key="2">
    <source>
        <dbReference type="Proteomes" id="UP001227230"/>
    </source>
</evidence>
<dbReference type="PANTHER" id="PTHR22931">
    <property type="entry name" value="PHOSPHOENOLPYRUVATE DIKINASE-RELATED"/>
    <property type="match status" value="1"/>
</dbReference>
<name>A0ABY9DIX3_VITVI</name>
<protein>
    <recommendedName>
        <fullName evidence="3">Pyruvate, phosphate dikinase, chloroplastic</fullName>
    </recommendedName>
</protein>
<dbReference type="Gene3D" id="3.30.1490.20">
    <property type="entry name" value="ATP-grasp fold, A domain"/>
    <property type="match status" value="1"/>
</dbReference>
<dbReference type="PANTHER" id="PTHR22931:SF9">
    <property type="entry name" value="PYRUVATE, PHOSPHATE DIKINASE 1, CHLOROPLASTIC"/>
    <property type="match status" value="1"/>
</dbReference>
<sequence>MEPNTCMAAQVPSKPLILSVRSGAAISMPGMMDTILNLGLNDEVVAGLAAKNGRRFVYDSYRRCLDMFGDVVMGIPRSSFEEKLEKLKDALGGYTRLLSLFRTHLVGNTQ</sequence>
<dbReference type="InterPro" id="IPR013815">
    <property type="entry name" value="ATP_grasp_subdomain_1"/>
</dbReference>
<dbReference type="Proteomes" id="UP001227230">
    <property type="component" value="Chromosome 16"/>
</dbReference>
<gene>
    <name evidence="1" type="ORF">VitviT2T_024864</name>
</gene>
<accession>A0ABY9DIX3</accession>
<organism evidence="1 2">
    <name type="scientific">Vitis vinifera</name>
    <name type="common">Grape</name>
    <dbReference type="NCBI Taxonomy" id="29760"/>
    <lineage>
        <taxon>Eukaryota</taxon>
        <taxon>Viridiplantae</taxon>
        <taxon>Streptophyta</taxon>
        <taxon>Embryophyta</taxon>
        <taxon>Tracheophyta</taxon>
        <taxon>Spermatophyta</taxon>
        <taxon>Magnoliopsida</taxon>
        <taxon>eudicotyledons</taxon>
        <taxon>Gunneridae</taxon>
        <taxon>Pentapetalae</taxon>
        <taxon>rosids</taxon>
        <taxon>Vitales</taxon>
        <taxon>Vitaceae</taxon>
        <taxon>Viteae</taxon>
        <taxon>Vitis</taxon>
    </lineage>
</organism>
<proteinExistence type="predicted"/>
<dbReference type="Gene3D" id="1.20.80.30">
    <property type="match status" value="1"/>
</dbReference>
<dbReference type="SUPFAM" id="SSF56059">
    <property type="entry name" value="Glutathione synthetase ATP-binding domain-like"/>
    <property type="match status" value="1"/>
</dbReference>
<evidence type="ECO:0000313" key="1">
    <source>
        <dbReference type="EMBL" id="WKA06992.1"/>
    </source>
</evidence>
<dbReference type="EMBL" id="CP126663">
    <property type="protein sequence ID" value="WKA06992.1"/>
    <property type="molecule type" value="Genomic_DNA"/>
</dbReference>
<keyword evidence="2" id="KW-1185">Reference proteome</keyword>
<reference evidence="1 2" key="1">
    <citation type="journal article" date="2023" name="Hortic Res">
        <title>The complete reference genome for grapevine (Vitis vinifera L.) genetics and breeding.</title>
        <authorList>
            <person name="Shi X."/>
            <person name="Cao S."/>
            <person name="Wang X."/>
            <person name="Huang S."/>
            <person name="Wang Y."/>
            <person name="Liu Z."/>
            <person name="Liu W."/>
            <person name="Leng X."/>
            <person name="Peng Y."/>
            <person name="Wang N."/>
            <person name="Wang Y."/>
            <person name="Ma Z."/>
            <person name="Xu X."/>
            <person name="Zhang F."/>
            <person name="Xue H."/>
            <person name="Zhong H."/>
            <person name="Wang Y."/>
            <person name="Zhang K."/>
            <person name="Velt A."/>
            <person name="Avia K."/>
            <person name="Holtgrawe D."/>
            <person name="Grimplet J."/>
            <person name="Matus J.T."/>
            <person name="Ware D."/>
            <person name="Wu X."/>
            <person name="Wang H."/>
            <person name="Liu C."/>
            <person name="Fang Y."/>
            <person name="Rustenholz C."/>
            <person name="Cheng Z."/>
            <person name="Xiao H."/>
            <person name="Zhou Y."/>
        </authorList>
    </citation>
    <scope>NUCLEOTIDE SEQUENCE [LARGE SCALE GENOMIC DNA]</scope>
    <source>
        <strain evidence="2">cv. Pinot noir / PN40024</strain>
        <tissue evidence="1">Leaf</tissue>
    </source>
</reference>
<evidence type="ECO:0008006" key="3">
    <source>
        <dbReference type="Google" id="ProtNLM"/>
    </source>
</evidence>